<sequence length="163" mass="16946">MTRNSVYTALAAFILTAGTAGMASAGDQLGVIAPPMYAHSVAASDTVLGGTNQGKTQLAAQLQTFPGLRNINPANYTANELQNIVEAARVGNTSQVSYYVQHQDRLPGGPGVGGTNQGKSQLANQMKLQPTTYTMSQLGRADNSAMHSNLTDASYALTGNNAI</sequence>
<organism evidence="2 3">
    <name type="scientific">Thioclava dalianensis</name>
    <dbReference type="NCBI Taxonomy" id="1185766"/>
    <lineage>
        <taxon>Bacteria</taxon>
        <taxon>Pseudomonadati</taxon>
        <taxon>Pseudomonadota</taxon>
        <taxon>Alphaproteobacteria</taxon>
        <taxon>Rhodobacterales</taxon>
        <taxon>Paracoccaceae</taxon>
        <taxon>Thioclava</taxon>
    </lineage>
</organism>
<gene>
    <name evidence="2" type="ORF">DL1_07140</name>
</gene>
<accession>A0A074TII0</accession>
<protein>
    <submittedName>
        <fullName evidence="2">Uncharacterized protein</fullName>
    </submittedName>
</protein>
<feature type="signal peptide" evidence="1">
    <location>
        <begin position="1"/>
        <end position="25"/>
    </location>
</feature>
<dbReference type="EMBL" id="JHEH01000002">
    <property type="protein sequence ID" value="KEP71454.1"/>
    <property type="molecule type" value="Genomic_DNA"/>
</dbReference>
<evidence type="ECO:0000313" key="2">
    <source>
        <dbReference type="EMBL" id="KEP71454.1"/>
    </source>
</evidence>
<dbReference type="OrthoDB" id="7870430at2"/>
<evidence type="ECO:0000256" key="1">
    <source>
        <dbReference type="SAM" id="SignalP"/>
    </source>
</evidence>
<dbReference type="eggNOG" id="ENOG50300ZP">
    <property type="taxonomic scope" value="Bacteria"/>
</dbReference>
<evidence type="ECO:0000313" key="3">
    <source>
        <dbReference type="Proteomes" id="UP000027725"/>
    </source>
</evidence>
<dbReference type="AlphaFoldDB" id="A0A074TII0"/>
<comment type="caution">
    <text evidence="2">The sequence shown here is derived from an EMBL/GenBank/DDBJ whole genome shotgun (WGS) entry which is preliminary data.</text>
</comment>
<keyword evidence="1" id="KW-0732">Signal</keyword>
<feature type="chain" id="PRO_5001701429" evidence="1">
    <location>
        <begin position="26"/>
        <end position="163"/>
    </location>
</feature>
<keyword evidence="3" id="KW-1185">Reference proteome</keyword>
<dbReference type="Proteomes" id="UP000027725">
    <property type="component" value="Unassembled WGS sequence"/>
</dbReference>
<reference evidence="2 3" key="1">
    <citation type="submission" date="2014-03" db="EMBL/GenBank/DDBJ databases">
        <title>The draft genome sequence of Thioclava dalianensis DLFJ1-1.</title>
        <authorList>
            <person name="Lai Q."/>
            <person name="Shao Z."/>
        </authorList>
    </citation>
    <scope>NUCLEOTIDE SEQUENCE [LARGE SCALE GENOMIC DNA]</scope>
    <source>
        <strain evidence="2 3">DLFJ1-1</strain>
    </source>
</reference>
<dbReference type="RefSeq" id="WP_038061963.1">
    <property type="nucleotide sequence ID" value="NZ_FOVB01000001.1"/>
</dbReference>
<proteinExistence type="predicted"/>
<name>A0A074TII0_9RHOB</name>